<evidence type="ECO:0000313" key="3">
    <source>
        <dbReference type="Proteomes" id="UP000000492"/>
    </source>
</evidence>
<dbReference type="Gene3D" id="3.40.50.360">
    <property type="match status" value="1"/>
</dbReference>
<dbReference type="Pfam" id="PF03358">
    <property type="entry name" value="FMN_red"/>
    <property type="match status" value="1"/>
</dbReference>
<dbReference type="GO" id="GO:0005829">
    <property type="term" value="C:cytosol"/>
    <property type="evidence" value="ECO:0007669"/>
    <property type="project" value="TreeGrafter"/>
</dbReference>
<dbReference type="KEGG" id="crd:CRES_0369"/>
<dbReference type="HOGENOM" id="CLU_055322_2_2_11"/>
<dbReference type="InterPro" id="IPR050712">
    <property type="entry name" value="NAD(P)H-dep_reductase"/>
</dbReference>
<dbReference type="EMBL" id="CP002857">
    <property type="protein sequence ID" value="AEI08732.1"/>
    <property type="molecule type" value="Genomic_DNA"/>
</dbReference>
<dbReference type="eggNOG" id="COG0431">
    <property type="taxonomic scope" value="Bacteria"/>
</dbReference>
<dbReference type="InterPro" id="IPR029039">
    <property type="entry name" value="Flavoprotein-like_sf"/>
</dbReference>
<dbReference type="InterPro" id="IPR005025">
    <property type="entry name" value="FMN_Rdtase-like_dom"/>
</dbReference>
<name>F8DXT5_CORRG</name>
<dbReference type="PANTHER" id="PTHR30543:SF21">
    <property type="entry name" value="NAD(P)H-DEPENDENT FMN REDUCTASE LOT6"/>
    <property type="match status" value="1"/>
</dbReference>
<dbReference type="GO" id="GO:0016491">
    <property type="term" value="F:oxidoreductase activity"/>
    <property type="evidence" value="ECO:0007669"/>
    <property type="project" value="InterPro"/>
</dbReference>
<proteinExistence type="predicted"/>
<accession>F8DXT5</accession>
<dbReference type="GO" id="GO:0010181">
    <property type="term" value="F:FMN binding"/>
    <property type="evidence" value="ECO:0007669"/>
    <property type="project" value="TreeGrafter"/>
</dbReference>
<dbReference type="PANTHER" id="PTHR30543">
    <property type="entry name" value="CHROMATE REDUCTASE"/>
    <property type="match status" value="1"/>
</dbReference>
<feature type="domain" description="NADPH-dependent FMN reductase-like" evidence="1">
    <location>
        <begin position="1"/>
        <end position="142"/>
    </location>
</feature>
<organism evidence="2 3">
    <name type="scientific">Corynebacterium resistens (strain DSM 45100 / JCM 12819 / GTC 2026 / SICGH 158)</name>
    <dbReference type="NCBI Taxonomy" id="662755"/>
    <lineage>
        <taxon>Bacteria</taxon>
        <taxon>Bacillati</taxon>
        <taxon>Actinomycetota</taxon>
        <taxon>Actinomycetes</taxon>
        <taxon>Mycobacteriales</taxon>
        <taxon>Corynebacteriaceae</taxon>
        <taxon>Corynebacterium</taxon>
    </lineage>
</organism>
<dbReference type="STRING" id="662755.CRES_0369"/>
<dbReference type="RefSeq" id="WP_013887758.1">
    <property type="nucleotide sequence ID" value="NC_015673.1"/>
</dbReference>
<evidence type="ECO:0000313" key="2">
    <source>
        <dbReference type="EMBL" id="AEI08732.1"/>
    </source>
</evidence>
<dbReference type="AlphaFoldDB" id="F8DXT5"/>
<keyword evidence="3" id="KW-1185">Reference proteome</keyword>
<dbReference type="OrthoDB" id="9812295at2"/>
<protein>
    <recommendedName>
        <fullName evidence="1">NADPH-dependent FMN reductase-like domain-containing protein</fullName>
    </recommendedName>
</protein>
<evidence type="ECO:0000259" key="1">
    <source>
        <dbReference type="Pfam" id="PF03358"/>
    </source>
</evidence>
<dbReference type="Proteomes" id="UP000000492">
    <property type="component" value="Chromosome"/>
</dbReference>
<gene>
    <name evidence="2" type="ordered locus">CRES_0369</name>
</gene>
<sequence length="180" mass="19811">MKIGVFVGSIRRSGLGMEVGQWVMDVLADDPGIEPGIISLRDYQVPLLDVDYMPAEQKGRYPDGEVQRFAEAIAGFDAYIFVTPEYNKGVPGPMKNAVDHLMVEWVGKPVGFVGYGGQGARVAVSAWRPTVRNFKMRDVEPAVELNIFGEDFAGDKLTPRTEKAEDLKGMVAKIVECSKQ</sequence>
<dbReference type="SUPFAM" id="SSF52218">
    <property type="entry name" value="Flavoproteins"/>
    <property type="match status" value="1"/>
</dbReference>
<reference evidence="2 3" key="1">
    <citation type="journal article" date="2012" name="BMC Genomics">
        <title>Complete genome sequence, lifestyle, and multi-drug resistance of the human pathogen Corynebacterium resistens DSM 45100 isolated from blood samples of a leukemia patient.</title>
        <authorList>
            <person name="Schroder J."/>
            <person name="Maus I."/>
            <person name="Meyer K."/>
            <person name="Wordemann S."/>
            <person name="Blom J."/>
            <person name="Jaenicke S."/>
            <person name="Schneider J."/>
            <person name="Trost E."/>
            <person name="Tauch A."/>
        </authorList>
    </citation>
    <scope>NUCLEOTIDE SEQUENCE [LARGE SCALE GENOMIC DNA]</scope>
    <source>
        <strain evidence="3">DSM 45100 / JCM 12819 / CCUG 50093 / GTC 2026 / SICGH 158</strain>
    </source>
</reference>